<sequence>MPKRTQVIVATAVVAAVLAGAAAFMLGQRGGQDDRFAQCIGGQVAGGTDVIGGPIELVSETGETVTDKEIFTRPTLLYFGYTYCPDVCPLDTVRNAEAVDILAERGFDVQPAFVSVDWGRDDPQTMADFTENLHPDMLGLTGSEEQIRAASKAYRTYFNIRDPEDEYYLIDHSTFTYLVVPETGYLSFFRRELTGDQLADQVQCFLEKL</sequence>
<dbReference type="PANTHER" id="PTHR12151">
    <property type="entry name" value="ELECTRON TRANSPORT PROTIN SCO1/SENC FAMILY MEMBER"/>
    <property type="match status" value="1"/>
</dbReference>
<dbReference type="Proteomes" id="UP000198426">
    <property type="component" value="Unassembled WGS sequence"/>
</dbReference>
<reference evidence="5 6" key="1">
    <citation type="submission" date="2017-06" db="EMBL/GenBank/DDBJ databases">
        <authorList>
            <person name="Kim H.J."/>
            <person name="Triplett B.A."/>
        </authorList>
    </citation>
    <scope>NUCLEOTIDE SEQUENCE [LARGE SCALE GENOMIC DNA]</scope>
    <source>
        <strain evidence="5 6">DSM 29339</strain>
    </source>
</reference>
<dbReference type="PANTHER" id="PTHR12151:SF25">
    <property type="entry name" value="LINALOOL DEHYDRATASE_ISOMERASE DOMAIN-CONTAINING PROTEIN"/>
    <property type="match status" value="1"/>
</dbReference>
<dbReference type="Gene3D" id="3.40.30.10">
    <property type="entry name" value="Glutaredoxin"/>
    <property type="match status" value="1"/>
</dbReference>
<dbReference type="OrthoDB" id="9790194at2"/>
<evidence type="ECO:0000256" key="4">
    <source>
        <dbReference type="PIRSR" id="PIRSR603782-2"/>
    </source>
</evidence>
<feature type="binding site" evidence="3">
    <location>
        <position position="84"/>
    </location>
    <ligand>
        <name>Cu cation</name>
        <dbReference type="ChEBI" id="CHEBI:23378"/>
    </ligand>
</feature>
<dbReference type="EMBL" id="FZOY01000008">
    <property type="protein sequence ID" value="SNT22720.1"/>
    <property type="molecule type" value="Genomic_DNA"/>
</dbReference>
<feature type="binding site" evidence="3">
    <location>
        <position position="172"/>
    </location>
    <ligand>
        <name>Cu cation</name>
        <dbReference type="ChEBI" id="CHEBI:23378"/>
    </ligand>
</feature>
<dbReference type="InterPro" id="IPR003782">
    <property type="entry name" value="SCO1/SenC"/>
</dbReference>
<name>A0A239KXI2_9RHOB</name>
<evidence type="ECO:0000256" key="3">
    <source>
        <dbReference type="PIRSR" id="PIRSR603782-1"/>
    </source>
</evidence>
<dbReference type="InterPro" id="IPR036249">
    <property type="entry name" value="Thioredoxin-like_sf"/>
</dbReference>
<evidence type="ECO:0000313" key="5">
    <source>
        <dbReference type="EMBL" id="SNT22720.1"/>
    </source>
</evidence>
<dbReference type="AlphaFoldDB" id="A0A239KXI2"/>
<dbReference type="SUPFAM" id="SSF52833">
    <property type="entry name" value="Thioredoxin-like"/>
    <property type="match status" value="1"/>
</dbReference>
<evidence type="ECO:0000256" key="2">
    <source>
        <dbReference type="ARBA" id="ARBA00023008"/>
    </source>
</evidence>
<accession>A0A239KXI2</accession>
<keyword evidence="6" id="KW-1185">Reference proteome</keyword>
<organism evidence="5 6">
    <name type="scientific">Tropicimonas sediminicola</name>
    <dbReference type="NCBI Taxonomy" id="1031541"/>
    <lineage>
        <taxon>Bacteria</taxon>
        <taxon>Pseudomonadati</taxon>
        <taxon>Pseudomonadota</taxon>
        <taxon>Alphaproteobacteria</taxon>
        <taxon>Rhodobacterales</taxon>
        <taxon>Roseobacteraceae</taxon>
        <taxon>Tropicimonas</taxon>
    </lineage>
</organism>
<gene>
    <name evidence="5" type="ORF">SAMN05421757_10895</name>
</gene>
<protein>
    <submittedName>
        <fullName evidence="5">Protein SCO1/2</fullName>
    </submittedName>
</protein>
<keyword evidence="3" id="KW-0479">Metal-binding</keyword>
<evidence type="ECO:0000256" key="1">
    <source>
        <dbReference type="ARBA" id="ARBA00010996"/>
    </source>
</evidence>
<evidence type="ECO:0000313" key="6">
    <source>
        <dbReference type="Proteomes" id="UP000198426"/>
    </source>
</evidence>
<feature type="binding site" evidence="3">
    <location>
        <position position="88"/>
    </location>
    <ligand>
        <name>Cu cation</name>
        <dbReference type="ChEBI" id="CHEBI:23378"/>
    </ligand>
</feature>
<keyword evidence="4" id="KW-1015">Disulfide bond</keyword>
<dbReference type="GO" id="GO:0046872">
    <property type="term" value="F:metal ion binding"/>
    <property type="evidence" value="ECO:0007669"/>
    <property type="project" value="UniProtKB-KW"/>
</dbReference>
<dbReference type="RefSeq" id="WP_089234596.1">
    <property type="nucleotide sequence ID" value="NZ_FZOY01000008.1"/>
</dbReference>
<proteinExistence type="inferred from homology"/>
<comment type="similarity">
    <text evidence="1">Belongs to the SCO1/2 family.</text>
</comment>
<dbReference type="Pfam" id="PF02630">
    <property type="entry name" value="SCO1-SenC"/>
    <property type="match status" value="1"/>
</dbReference>
<feature type="disulfide bond" description="Redox-active" evidence="4">
    <location>
        <begin position="84"/>
        <end position="88"/>
    </location>
</feature>
<dbReference type="CDD" id="cd02968">
    <property type="entry name" value="SCO"/>
    <property type="match status" value="1"/>
</dbReference>
<dbReference type="FunFam" id="3.40.30.10:FF:000013">
    <property type="entry name" value="Blast:Protein SCO1 homolog, mitochondrial"/>
    <property type="match status" value="1"/>
</dbReference>
<keyword evidence="2 3" id="KW-0186">Copper</keyword>